<dbReference type="InterPro" id="IPR024766">
    <property type="entry name" value="Znf_RING_H2"/>
</dbReference>
<keyword evidence="10" id="KW-1185">Reference proteome</keyword>
<dbReference type="RefSeq" id="XP_025434117.1">
    <property type="nucleotide sequence ID" value="XM_025574318.1"/>
</dbReference>
<dbReference type="SUPFAM" id="SSF57850">
    <property type="entry name" value="RING/U-box"/>
    <property type="match status" value="1"/>
</dbReference>
<feature type="compositionally biased region" description="Low complexity" evidence="7">
    <location>
        <begin position="157"/>
        <end position="170"/>
    </location>
</feature>
<keyword evidence="3 6" id="KW-0863">Zinc-finger</keyword>
<dbReference type="GeneID" id="37075546"/>
<dbReference type="AlphaFoldDB" id="A0A318ZN73"/>
<evidence type="ECO:0000256" key="2">
    <source>
        <dbReference type="ARBA" id="ARBA00022723"/>
    </source>
</evidence>
<feature type="compositionally biased region" description="Polar residues" evidence="7">
    <location>
        <begin position="46"/>
        <end position="56"/>
    </location>
</feature>
<keyword evidence="2" id="KW-0479">Metal-binding</keyword>
<feature type="region of interest" description="Disordered" evidence="7">
    <location>
        <begin position="23"/>
        <end position="56"/>
    </location>
</feature>
<proteinExistence type="predicted"/>
<feature type="domain" description="RING-type" evidence="8">
    <location>
        <begin position="183"/>
        <end position="207"/>
    </location>
</feature>
<reference evidence="9 10" key="1">
    <citation type="submission" date="2016-12" db="EMBL/GenBank/DDBJ databases">
        <title>The genomes of Aspergillus section Nigri reveals drivers in fungal speciation.</title>
        <authorList>
            <consortium name="DOE Joint Genome Institute"/>
            <person name="Vesth T.C."/>
            <person name="Nybo J."/>
            <person name="Theobald S."/>
            <person name="Brandl J."/>
            <person name="Frisvad J.C."/>
            <person name="Nielsen K.F."/>
            <person name="Lyhne E.K."/>
            <person name="Kogle M.E."/>
            <person name="Kuo A."/>
            <person name="Riley R."/>
            <person name="Clum A."/>
            <person name="Nolan M."/>
            <person name="Lipzen A."/>
            <person name="Salamov A."/>
            <person name="Henrissat B."/>
            <person name="Wiebenga A."/>
            <person name="De Vries R.P."/>
            <person name="Grigoriev I.V."/>
            <person name="Mortensen U.H."/>
            <person name="Andersen M.R."/>
            <person name="Baker S.E."/>
        </authorList>
    </citation>
    <scope>NUCLEOTIDE SEQUENCE [LARGE SCALE GENOMIC DNA]</scope>
    <source>
        <strain evidence="9 10">JOP 1030-1</strain>
    </source>
</reference>
<gene>
    <name evidence="9" type="ORF">BP01DRAFT_353981</name>
</gene>
<dbReference type="OrthoDB" id="8062037at2759"/>
<comment type="pathway">
    <text evidence="1">Protein modification; protein ubiquitination.</text>
</comment>
<feature type="compositionally biased region" description="Low complexity" evidence="7">
    <location>
        <begin position="107"/>
        <end position="116"/>
    </location>
</feature>
<accession>A0A318ZN73</accession>
<evidence type="ECO:0000256" key="1">
    <source>
        <dbReference type="ARBA" id="ARBA00004906"/>
    </source>
</evidence>
<dbReference type="STRING" id="1450539.A0A318ZN73"/>
<dbReference type="EMBL" id="KZ821222">
    <property type="protein sequence ID" value="PYH48135.1"/>
    <property type="molecule type" value="Genomic_DNA"/>
</dbReference>
<name>A0A318ZN73_9EURO</name>
<dbReference type="PANTHER" id="PTHR45969:SF69">
    <property type="entry name" value="FINGER DOMAIN PROTEIN, PUTATIVE (AFU_ORTHOLOGUE AFUA_3G12190)-RELATED"/>
    <property type="match status" value="1"/>
</dbReference>
<evidence type="ECO:0000313" key="10">
    <source>
        <dbReference type="Proteomes" id="UP000248349"/>
    </source>
</evidence>
<sequence length="216" mass="24043">MLIWNESVITWHRRRRRARRVAAAAADGTTPHHRRDSALDPLTGRPSMQQIPRSTTSTVRLPVPKVNVERWLEEQTRSGTNEPWHFAQESCAICLERLKVEDEKMPTTSTTATATAPNDDMNHPPTAPQPAWIPPRSGGHGSHPDLETGLSDWRRGSLSSASSDLDTAPAPGQANDVLVLKRCNHVFHAACLVLWVEQHRYRCPVCQASLKHSSCS</sequence>
<dbReference type="UniPathway" id="UPA00143"/>
<dbReference type="Pfam" id="PF12678">
    <property type="entry name" value="zf-rbx1"/>
    <property type="match status" value="1"/>
</dbReference>
<protein>
    <recommendedName>
        <fullName evidence="8">RING-type domain-containing protein</fullName>
    </recommendedName>
</protein>
<organism evidence="9 10">
    <name type="scientific">Aspergillus saccharolyticus JOP 1030-1</name>
    <dbReference type="NCBI Taxonomy" id="1450539"/>
    <lineage>
        <taxon>Eukaryota</taxon>
        <taxon>Fungi</taxon>
        <taxon>Dikarya</taxon>
        <taxon>Ascomycota</taxon>
        <taxon>Pezizomycotina</taxon>
        <taxon>Eurotiomycetes</taxon>
        <taxon>Eurotiomycetidae</taxon>
        <taxon>Eurotiales</taxon>
        <taxon>Aspergillaceae</taxon>
        <taxon>Aspergillus</taxon>
        <taxon>Aspergillus subgen. Circumdati</taxon>
    </lineage>
</organism>
<dbReference type="Proteomes" id="UP000248349">
    <property type="component" value="Unassembled WGS sequence"/>
</dbReference>
<dbReference type="GO" id="GO:0016567">
    <property type="term" value="P:protein ubiquitination"/>
    <property type="evidence" value="ECO:0007669"/>
    <property type="project" value="UniProtKB-UniPathway"/>
</dbReference>
<dbReference type="PANTHER" id="PTHR45969">
    <property type="entry name" value="RING ZINC FINGER PROTEIN-RELATED"/>
    <property type="match status" value="1"/>
</dbReference>
<evidence type="ECO:0000256" key="6">
    <source>
        <dbReference type="PROSITE-ProRule" id="PRU00175"/>
    </source>
</evidence>
<evidence type="ECO:0000259" key="8">
    <source>
        <dbReference type="PROSITE" id="PS50089"/>
    </source>
</evidence>
<evidence type="ECO:0000256" key="7">
    <source>
        <dbReference type="SAM" id="MobiDB-lite"/>
    </source>
</evidence>
<feature type="region of interest" description="Disordered" evidence="7">
    <location>
        <begin position="104"/>
        <end position="170"/>
    </location>
</feature>
<dbReference type="GO" id="GO:0061630">
    <property type="term" value="F:ubiquitin protein ligase activity"/>
    <property type="evidence" value="ECO:0007669"/>
    <property type="project" value="TreeGrafter"/>
</dbReference>
<dbReference type="PROSITE" id="PS50089">
    <property type="entry name" value="ZF_RING_2"/>
    <property type="match status" value="1"/>
</dbReference>
<dbReference type="InterPro" id="IPR001841">
    <property type="entry name" value="Znf_RING"/>
</dbReference>
<dbReference type="SMART" id="SM00184">
    <property type="entry name" value="RING"/>
    <property type="match status" value="1"/>
</dbReference>
<evidence type="ECO:0000256" key="5">
    <source>
        <dbReference type="ARBA" id="ARBA00022833"/>
    </source>
</evidence>
<keyword evidence="5" id="KW-0862">Zinc</keyword>
<keyword evidence="4" id="KW-0833">Ubl conjugation pathway</keyword>
<dbReference type="GO" id="GO:0051603">
    <property type="term" value="P:proteolysis involved in protein catabolic process"/>
    <property type="evidence" value="ECO:0007669"/>
    <property type="project" value="UniProtKB-ARBA"/>
</dbReference>
<dbReference type="InterPro" id="IPR013083">
    <property type="entry name" value="Znf_RING/FYVE/PHD"/>
</dbReference>
<evidence type="ECO:0000256" key="4">
    <source>
        <dbReference type="ARBA" id="ARBA00022786"/>
    </source>
</evidence>
<dbReference type="GO" id="GO:0008270">
    <property type="term" value="F:zinc ion binding"/>
    <property type="evidence" value="ECO:0007669"/>
    <property type="project" value="UniProtKB-KW"/>
</dbReference>
<evidence type="ECO:0000313" key="9">
    <source>
        <dbReference type="EMBL" id="PYH48135.1"/>
    </source>
</evidence>
<evidence type="ECO:0000256" key="3">
    <source>
        <dbReference type="ARBA" id="ARBA00022771"/>
    </source>
</evidence>
<dbReference type="Gene3D" id="3.30.40.10">
    <property type="entry name" value="Zinc/RING finger domain, C3HC4 (zinc finger)"/>
    <property type="match status" value="1"/>
</dbReference>